<dbReference type="AlphaFoldDB" id="A0A5B7IP95"/>
<reference evidence="1 2" key="1">
    <citation type="submission" date="2019-05" db="EMBL/GenBank/DDBJ databases">
        <title>Another draft genome of Portunus trituberculatus and its Hox gene families provides insights of decapod evolution.</title>
        <authorList>
            <person name="Jeong J.-H."/>
            <person name="Song I."/>
            <person name="Kim S."/>
            <person name="Choi T."/>
            <person name="Kim D."/>
            <person name="Ryu S."/>
            <person name="Kim W."/>
        </authorList>
    </citation>
    <scope>NUCLEOTIDE SEQUENCE [LARGE SCALE GENOMIC DNA]</scope>
    <source>
        <tissue evidence="1">Muscle</tissue>
    </source>
</reference>
<gene>
    <name evidence="1" type="ORF">E2C01_077263</name>
</gene>
<sequence>MGDGSLVKGRAAQNINPFSTMTCFHTHSAYCSTFPNANMRYPKKYPLYPRNSREKAHMV</sequence>
<protein>
    <submittedName>
        <fullName evidence="1">Uncharacterized protein</fullName>
    </submittedName>
</protein>
<keyword evidence="2" id="KW-1185">Reference proteome</keyword>
<organism evidence="1 2">
    <name type="scientific">Portunus trituberculatus</name>
    <name type="common">Swimming crab</name>
    <name type="synonym">Neptunus trituberculatus</name>
    <dbReference type="NCBI Taxonomy" id="210409"/>
    <lineage>
        <taxon>Eukaryota</taxon>
        <taxon>Metazoa</taxon>
        <taxon>Ecdysozoa</taxon>
        <taxon>Arthropoda</taxon>
        <taxon>Crustacea</taxon>
        <taxon>Multicrustacea</taxon>
        <taxon>Malacostraca</taxon>
        <taxon>Eumalacostraca</taxon>
        <taxon>Eucarida</taxon>
        <taxon>Decapoda</taxon>
        <taxon>Pleocyemata</taxon>
        <taxon>Brachyura</taxon>
        <taxon>Eubrachyura</taxon>
        <taxon>Portunoidea</taxon>
        <taxon>Portunidae</taxon>
        <taxon>Portuninae</taxon>
        <taxon>Portunus</taxon>
    </lineage>
</organism>
<comment type="caution">
    <text evidence="1">The sequence shown here is derived from an EMBL/GenBank/DDBJ whole genome shotgun (WGS) entry which is preliminary data.</text>
</comment>
<name>A0A5B7IP95_PORTR</name>
<accession>A0A5B7IP95</accession>
<dbReference type="Proteomes" id="UP000324222">
    <property type="component" value="Unassembled WGS sequence"/>
</dbReference>
<proteinExistence type="predicted"/>
<evidence type="ECO:0000313" key="1">
    <source>
        <dbReference type="EMBL" id="MPC82588.1"/>
    </source>
</evidence>
<evidence type="ECO:0000313" key="2">
    <source>
        <dbReference type="Proteomes" id="UP000324222"/>
    </source>
</evidence>
<dbReference type="EMBL" id="VSRR010060196">
    <property type="protein sequence ID" value="MPC82588.1"/>
    <property type="molecule type" value="Genomic_DNA"/>
</dbReference>